<dbReference type="EMBL" id="MKHE01000030">
    <property type="protein sequence ID" value="OWK00755.1"/>
    <property type="molecule type" value="Genomic_DNA"/>
</dbReference>
<reference evidence="1 2" key="1">
    <citation type="journal article" date="2018" name="Mol. Genet. Genomics">
        <title>The red deer Cervus elaphus genome CerEla1.0: sequencing, annotating, genes, and chromosomes.</title>
        <authorList>
            <person name="Bana N.A."/>
            <person name="Nyiri A."/>
            <person name="Nagy J."/>
            <person name="Frank K."/>
            <person name="Nagy T."/>
            <person name="Steger V."/>
            <person name="Schiller M."/>
            <person name="Lakatos P."/>
            <person name="Sugar L."/>
            <person name="Horn P."/>
            <person name="Barta E."/>
            <person name="Orosz L."/>
        </authorList>
    </citation>
    <scope>NUCLEOTIDE SEQUENCE [LARGE SCALE GENOMIC DNA]</scope>
    <source>
        <strain evidence="1">Hungarian</strain>
    </source>
</reference>
<organism evidence="1 2">
    <name type="scientific">Cervus elaphus hippelaphus</name>
    <name type="common">European red deer</name>
    <dbReference type="NCBI Taxonomy" id="46360"/>
    <lineage>
        <taxon>Eukaryota</taxon>
        <taxon>Metazoa</taxon>
        <taxon>Chordata</taxon>
        <taxon>Craniata</taxon>
        <taxon>Vertebrata</taxon>
        <taxon>Euteleostomi</taxon>
        <taxon>Mammalia</taxon>
        <taxon>Eutheria</taxon>
        <taxon>Laurasiatheria</taxon>
        <taxon>Artiodactyla</taxon>
        <taxon>Ruminantia</taxon>
        <taxon>Pecora</taxon>
        <taxon>Cervidae</taxon>
        <taxon>Cervinae</taxon>
        <taxon>Cervus</taxon>
    </lineage>
</organism>
<dbReference type="AlphaFoldDB" id="A0A212C438"/>
<sequence length="59" mass="6922">MQRVTDEPRVSPGRTLRTRDHIFLPDSSRLSNLSLKSPCCFFDLALERKKEKKLDRGLY</sequence>
<comment type="caution">
    <text evidence="1">The sequence shown here is derived from an EMBL/GenBank/DDBJ whole genome shotgun (WGS) entry which is preliminary data.</text>
</comment>
<proteinExistence type="predicted"/>
<accession>A0A212C438</accession>
<evidence type="ECO:0000313" key="2">
    <source>
        <dbReference type="Proteomes" id="UP000242450"/>
    </source>
</evidence>
<keyword evidence="2" id="KW-1185">Reference proteome</keyword>
<name>A0A212C438_CEREH</name>
<dbReference type="Proteomes" id="UP000242450">
    <property type="component" value="Chromosome 30"/>
</dbReference>
<protein>
    <submittedName>
        <fullName evidence="1">Uncharacterized protein</fullName>
    </submittedName>
</protein>
<gene>
    <name evidence="1" type="ORF">Celaphus_00016530</name>
</gene>
<evidence type="ECO:0000313" key="1">
    <source>
        <dbReference type="EMBL" id="OWK00755.1"/>
    </source>
</evidence>